<dbReference type="STRING" id="1194695.A0A5A7USK4"/>
<dbReference type="Pfam" id="PF07727">
    <property type="entry name" value="RVT_2"/>
    <property type="match status" value="1"/>
</dbReference>
<organism evidence="2 4">
    <name type="scientific">Cucumis melo var. makuwa</name>
    <name type="common">Oriental melon</name>
    <dbReference type="NCBI Taxonomy" id="1194695"/>
    <lineage>
        <taxon>Eukaryota</taxon>
        <taxon>Viridiplantae</taxon>
        <taxon>Streptophyta</taxon>
        <taxon>Embryophyta</taxon>
        <taxon>Tracheophyta</taxon>
        <taxon>Spermatophyta</taxon>
        <taxon>Magnoliopsida</taxon>
        <taxon>eudicotyledons</taxon>
        <taxon>Gunneridae</taxon>
        <taxon>Pentapetalae</taxon>
        <taxon>rosids</taxon>
        <taxon>fabids</taxon>
        <taxon>Cucurbitales</taxon>
        <taxon>Cucurbitaceae</taxon>
        <taxon>Benincaseae</taxon>
        <taxon>Cucumis</taxon>
    </lineage>
</organism>
<dbReference type="Proteomes" id="UP000321947">
    <property type="component" value="Unassembled WGS sequence"/>
</dbReference>
<evidence type="ECO:0000313" key="2">
    <source>
        <dbReference type="EMBL" id="KAA0058903.1"/>
    </source>
</evidence>
<comment type="caution">
    <text evidence="2">The sequence shown here is derived from an EMBL/GenBank/DDBJ whole genome shotgun (WGS) entry which is preliminary data.</text>
</comment>
<gene>
    <name evidence="3" type="ORF">E5676_scaffold1607G00340</name>
    <name evidence="2" type="ORF">E6C27_scaffold98G00700</name>
</gene>
<dbReference type="EMBL" id="SSTD01004395">
    <property type="protein sequence ID" value="TYK23721.1"/>
    <property type="molecule type" value="Genomic_DNA"/>
</dbReference>
<sequence length="220" mass="25708">MSFPPRFEVQFNHQVCKYRKSLYGLKQSPKAWFDKFTTFVKSQGYTHGHSNHKLFTKRSESRKIVVLIVYVNDIVSSCDDITEITRLKRKMGEEFEIKDLGNLKYFLGMEVSRSSKGISVSQREYTPNLLKKICLTGCRLTNTPVKLDEKLGSSVDKVPTNKEKYHRLVSKLIYLSHTRLDISYAISAVNQFMQAPYKEHMEFVNRILRYLKTTLEKGKY</sequence>
<dbReference type="OrthoDB" id="1901872at2759"/>
<dbReference type="AlphaFoldDB" id="A0A5A7USK4"/>
<evidence type="ECO:0000313" key="4">
    <source>
        <dbReference type="Proteomes" id="UP000321393"/>
    </source>
</evidence>
<dbReference type="EMBL" id="SSTE01006658">
    <property type="protein sequence ID" value="KAA0058903.1"/>
    <property type="molecule type" value="Genomic_DNA"/>
</dbReference>
<proteinExistence type="predicted"/>
<dbReference type="PANTHER" id="PTHR11439:SF463">
    <property type="entry name" value="REVERSE TRANSCRIPTASE TY1_COPIA-TYPE DOMAIN-CONTAINING PROTEIN"/>
    <property type="match status" value="1"/>
</dbReference>
<feature type="domain" description="Reverse transcriptase Ty1/copia-type" evidence="1">
    <location>
        <begin position="3"/>
        <end position="145"/>
    </location>
</feature>
<evidence type="ECO:0000259" key="1">
    <source>
        <dbReference type="Pfam" id="PF07727"/>
    </source>
</evidence>
<dbReference type="PANTHER" id="PTHR11439">
    <property type="entry name" value="GAG-POL-RELATED RETROTRANSPOSON"/>
    <property type="match status" value="1"/>
</dbReference>
<accession>A0A5A7USK4</accession>
<dbReference type="InterPro" id="IPR013103">
    <property type="entry name" value="RVT_2"/>
</dbReference>
<reference evidence="4 5" key="1">
    <citation type="submission" date="2019-08" db="EMBL/GenBank/DDBJ databases">
        <title>Draft genome sequences of two oriental melons (Cucumis melo L. var makuwa).</title>
        <authorList>
            <person name="Kwon S.-Y."/>
        </authorList>
    </citation>
    <scope>NUCLEOTIDE SEQUENCE [LARGE SCALE GENOMIC DNA]</scope>
    <source>
        <strain evidence="5">cv. Chang Bougi</strain>
        <strain evidence="4">cv. SW 3</strain>
        <tissue evidence="2">Leaf</tissue>
    </source>
</reference>
<evidence type="ECO:0000313" key="3">
    <source>
        <dbReference type="EMBL" id="TYK23721.1"/>
    </source>
</evidence>
<name>A0A5A7USK4_CUCMM</name>
<evidence type="ECO:0000313" key="5">
    <source>
        <dbReference type="Proteomes" id="UP000321947"/>
    </source>
</evidence>
<dbReference type="SUPFAM" id="SSF56672">
    <property type="entry name" value="DNA/RNA polymerases"/>
    <property type="match status" value="1"/>
</dbReference>
<dbReference type="Proteomes" id="UP000321393">
    <property type="component" value="Unassembled WGS sequence"/>
</dbReference>
<dbReference type="InterPro" id="IPR043502">
    <property type="entry name" value="DNA/RNA_pol_sf"/>
</dbReference>
<protein>
    <submittedName>
        <fullName evidence="2 3">Mitochondrial protein</fullName>
    </submittedName>
</protein>